<evidence type="ECO:0000256" key="2">
    <source>
        <dbReference type="ARBA" id="ARBA00022630"/>
    </source>
</evidence>
<evidence type="ECO:0000313" key="10">
    <source>
        <dbReference type="EMBL" id="ADY56084.1"/>
    </source>
</evidence>
<dbReference type="PRINTS" id="PR00469">
    <property type="entry name" value="PNDRDTASEII"/>
</dbReference>
<dbReference type="AlphaFoldDB" id="F0SZJ8"/>
<sequence length="305" mass="33126">MYDLLIVGSGPAGLTAAIYGARGGLKTAVLESMMPGGQAALTEKIDNYPGFPDGISGYELMNTFHRQALNQGAEFLFEAATGFDFTGDTKKVITDKQVYEAKAIIICAGSKPRFLGVPGEEKFHGRGVSYCATCDGAFYKEKQVAVVGGGNAALEEGVYLTKFASKVTIIHRRDEFNAAHTALEHARNNPKISFILDSVIQSIEGTDKVEKIVVRNLKNEELQEINVDGVFIYIGSQPNSQFARKYFTTNDTGYMMTDEFLRSNVDGVFAAGDIRNTPLRQVATAVGDGALAAVEAEKYISRKFK</sequence>
<dbReference type="InterPro" id="IPR008255">
    <property type="entry name" value="Pyr_nucl-diS_OxRdtase_2_AS"/>
</dbReference>
<keyword evidence="11" id="KW-1185">Reference proteome</keyword>
<keyword evidence="5" id="KW-1015">Disulfide bond</keyword>
<dbReference type="GO" id="GO:0004791">
    <property type="term" value="F:thioredoxin-disulfide reductase (NADPH) activity"/>
    <property type="evidence" value="ECO:0007669"/>
    <property type="project" value="UniProtKB-UniRule"/>
</dbReference>
<evidence type="ECO:0000256" key="6">
    <source>
        <dbReference type="ARBA" id="ARBA00023284"/>
    </source>
</evidence>
<dbReference type="KEGG" id="sgy:Sgly_1787"/>
<dbReference type="InterPro" id="IPR036188">
    <property type="entry name" value="FAD/NAD-bd_sf"/>
</dbReference>
<dbReference type="Proteomes" id="UP000007488">
    <property type="component" value="Chromosome"/>
</dbReference>
<gene>
    <name evidence="10" type="ordered locus">Sgly_1787</name>
</gene>
<evidence type="ECO:0000256" key="7">
    <source>
        <dbReference type="RuleBase" id="RU003880"/>
    </source>
</evidence>
<feature type="domain" description="FAD/NAD(P)-binding" evidence="9">
    <location>
        <begin position="2"/>
        <end position="289"/>
    </location>
</feature>
<dbReference type="Pfam" id="PF07992">
    <property type="entry name" value="Pyr_redox_2"/>
    <property type="match status" value="1"/>
</dbReference>
<keyword evidence="6 7" id="KW-0676">Redox-active center</keyword>
<dbReference type="Gene3D" id="3.50.50.60">
    <property type="entry name" value="FAD/NAD(P)-binding domain"/>
    <property type="match status" value="2"/>
</dbReference>
<dbReference type="EC" id="1.8.1.9" evidence="7"/>
<evidence type="ECO:0000256" key="8">
    <source>
        <dbReference type="RuleBase" id="RU003881"/>
    </source>
</evidence>
<dbReference type="HOGENOM" id="CLU_031864_5_1_9"/>
<dbReference type="PRINTS" id="PR00368">
    <property type="entry name" value="FADPNR"/>
</dbReference>
<comment type="similarity">
    <text evidence="1 7">Belongs to the class-II pyridine nucleotide-disulfide oxidoreductase family.</text>
</comment>
<name>F0SZJ8_SYNGF</name>
<dbReference type="InterPro" id="IPR023753">
    <property type="entry name" value="FAD/NAD-binding_dom"/>
</dbReference>
<evidence type="ECO:0000256" key="1">
    <source>
        <dbReference type="ARBA" id="ARBA00009333"/>
    </source>
</evidence>
<dbReference type="InterPro" id="IPR005982">
    <property type="entry name" value="Thioredox_Rdtase"/>
</dbReference>
<dbReference type="GO" id="GO:0019430">
    <property type="term" value="P:removal of superoxide radicals"/>
    <property type="evidence" value="ECO:0007669"/>
    <property type="project" value="UniProtKB-UniRule"/>
</dbReference>
<accession>F0SZJ8</accession>
<proteinExistence type="inferred from homology"/>
<dbReference type="InterPro" id="IPR050097">
    <property type="entry name" value="Ferredoxin-NADP_redctase_2"/>
</dbReference>
<dbReference type="PANTHER" id="PTHR48105">
    <property type="entry name" value="THIOREDOXIN REDUCTASE 1-RELATED-RELATED"/>
    <property type="match status" value="1"/>
</dbReference>
<comment type="cofactor">
    <cofactor evidence="8">
        <name>FAD</name>
        <dbReference type="ChEBI" id="CHEBI:57692"/>
    </cofactor>
    <text evidence="8">Binds 1 FAD per subunit.</text>
</comment>
<evidence type="ECO:0000256" key="3">
    <source>
        <dbReference type="ARBA" id="ARBA00022827"/>
    </source>
</evidence>
<dbReference type="RefSeq" id="WP_013624952.1">
    <property type="nucleotide sequence ID" value="NC_015172.1"/>
</dbReference>
<keyword evidence="4 7" id="KW-0560">Oxidoreductase</keyword>
<dbReference type="PROSITE" id="PS00573">
    <property type="entry name" value="PYRIDINE_REDOX_2"/>
    <property type="match status" value="1"/>
</dbReference>
<evidence type="ECO:0000256" key="5">
    <source>
        <dbReference type="ARBA" id="ARBA00023157"/>
    </source>
</evidence>
<evidence type="ECO:0000313" key="11">
    <source>
        <dbReference type="Proteomes" id="UP000007488"/>
    </source>
</evidence>
<organism evidence="10 11">
    <name type="scientific">Syntrophobotulus glycolicus (strain DSM 8271 / FlGlyR)</name>
    <dbReference type="NCBI Taxonomy" id="645991"/>
    <lineage>
        <taxon>Bacteria</taxon>
        <taxon>Bacillati</taxon>
        <taxon>Bacillota</taxon>
        <taxon>Clostridia</taxon>
        <taxon>Eubacteriales</taxon>
        <taxon>Desulfitobacteriaceae</taxon>
        <taxon>Syntrophobotulus</taxon>
    </lineage>
</organism>
<reference evidence="11" key="2">
    <citation type="submission" date="2011-02" db="EMBL/GenBank/DDBJ databases">
        <title>The complete genome of Syntrophobotulus glycolicus DSM 8271.</title>
        <authorList>
            <person name="Lucas S."/>
            <person name="Copeland A."/>
            <person name="Lapidus A."/>
            <person name="Bruce D."/>
            <person name="Goodwin L."/>
            <person name="Pitluck S."/>
            <person name="Kyrpides N."/>
            <person name="Mavromatis K."/>
            <person name="Pagani I."/>
            <person name="Ivanova N."/>
            <person name="Mikhailova N."/>
            <person name="Chertkov O."/>
            <person name="Held B."/>
            <person name="Detter J.C."/>
            <person name="Tapia R."/>
            <person name="Han C."/>
            <person name="Land M."/>
            <person name="Hauser L."/>
            <person name="Markowitz V."/>
            <person name="Cheng J.-F."/>
            <person name="Hugenholtz P."/>
            <person name="Woyke T."/>
            <person name="Wu D."/>
            <person name="Spring S."/>
            <person name="Schroeder M."/>
            <person name="Brambilla E."/>
            <person name="Klenk H.-P."/>
            <person name="Eisen J.A."/>
        </authorList>
    </citation>
    <scope>NUCLEOTIDE SEQUENCE [LARGE SCALE GENOMIC DNA]</scope>
    <source>
        <strain evidence="11">DSM 8271 / FlGlyR</strain>
    </source>
</reference>
<dbReference type="NCBIfam" id="TIGR01292">
    <property type="entry name" value="TRX_reduct"/>
    <property type="match status" value="1"/>
</dbReference>
<dbReference type="SUPFAM" id="SSF51905">
    <property type="entry name" value="FAD/NAD(P)-binding domain"/>
    <property type="match status" value="1"/>
</dbReference>
<comment type="subunit">
    <text evidence="7">Homodimer.</text>
</comment>
<reference evidence="10 11" key="1">
    <citation type="journal article" date="2011" name="Stand. Genomic Sci.">
        <title>Complete genome sequence of Syntrophobotulus glycolicus type strain (FlGlyR).</title>
        <authorList>
            <person name="Han C."/>
            <person name="Mwirichia R."/>
            <person name="Chertkov O."/>
            <person name="Held B."/>
            <person name="Lapidus A."/>
            <person name="Nolan M."/>
            <person name="Lucas S."/>
            <person name="Hammon N."/>
            <person name="Deshpande S."/>
            <person name="Cheng J.F."/>
            <person name="Tapia R."/>
            <person name="Goodwin L."/>
            <person name="Pitluck S."/>
            <person name="Huntemann M."/>
            <person name="Liolios K."/>
            <person name="Ivanova N."/>
            <person name="Pagani I."/>
            <person name="Mavromatis K."/>
            <person name="Ovchinikova G."/>
            <person name="Pati A."/>
            <person name="Chen A."/>
            <person name="Palaniappan K."/>
            <person name="Land M."/>
            <person name="Hauser L."/>
            <person name="Brambilla E.M."/>
            <person name="Rohde M."/>
            <person name="Spring S."/>
            <person name="Sikorski J."/>
            <person name="Goker M."/>
            <person name="Woyke T."/>
            <person name="Bristow J."/>
            <person name="Eisen J.A."/>
            <person name="Markowitz V."/>
            <person name="Hugenholtz P."/>
            <person name="Kyrpides N.C."/>
            <person name="Klenk H.P."/>
            <person name="Detter J.C."/>
        </authorList>
    </citation>
    <scope>NUCLEOTIDE SEQUENCE [LARGE SCALE GENOMIC DNA]</scope>
    <source>
        <strain evidence="11">DSM 8271 / FlGlyR</strain>
    </source>
</reference>
<dbReference type="STRING" id="645991.Sgly_1787"/>
<keyword evidence="2 7" id="KW-0285">Flavoprotein</keyword>
<keyword evidence="8" id="KW-0521">NADP</keyword>
<keyword evidence="3 7" id="KW-0274">FAD</keyword>
<dbReference type="OrthoDB" id="9806179at2"/>
<comment type="catalytic activity">
    <reaction evidence="7">
        <text>[thioredoxin]-dithiol + NADP(+) = [thioredoxin]-disulfide + NADPH + H(+)</text>
        <dbReference type="Rhea" id="RHEA:20345"/>
        <dbReference type="Rhea" id="RHEA-COMP:10698"/>
        <dbReference type="Rhea" id="RHEA-COMP:10700"/>
        <dbReference type="ChEBI" id="CHEBI:15378"/>
        <dbReference type="ChEBI" id="CHEBI:29950"/>
        <dbReference type="ChEBI" id="CHEBI:50058"/>
        <dbReference type="ChEBI" id="CHEBI:57783"/>
        <dbReference type="ChEBI" id="CHEBI:58349"/>
        <dbReference type="EC" id="1.8.1.9"/>
    </reaction>
</comment>
<evidence type="ECO:0000259" key="9">
    <source>
        <dbReference type="Pfam" id="PF07992"/>
    </source>
</evidence>
<protein>
    <recommendedName>
        <fullName evidence="7">Thioredoxin reductase</fullName>
        <ecNumber evidence="7">1.8.1.9</ecNumber>
    </recommendedName>
</protein>
<dbReference type="GO" id="GO:0005737">
    <property type="term" value="C:cytoplasm"/>
    <property type="evidence" value="ECO:0007669"/>
    <property type="project" value="InterPro"/>
</dbReference>
<dbReference type="eggNOG" id="COG0492">
    <property type="taxonomic scope" value="Bacteria"/>
</dbReference>
<dbReference type="EMBL" id="CP002547">
    <property type="protein sequence ID" value="ADY56084.1"/>
    <property type="molecule type" value="Genomic_DNA"/>
</dbReference>
<evidence type="ECO:0000256" key="4">
    <source>
        <dbReference type="ARBA" id="ARBA00023002"/>
    </source>
</evidence>